<dbReference type="PANTHER" id="PTHR42928:SF1">
    <property type="entry name" value="BLR4371 PROTEIN"/>
    <property type="match status" value="1"/>
</dbReference>
<proteinExistence type="inferred from homology"/>
<feature type="chain" id="PRO_5046200877" evidence="2">
    <location>
        <begin position="25"/>
        <end position="331"/>
    </location>
</feature>
<sequence length="331" mass="36093">MFKTQTLTVALATALPLFCATAQAAWTPEKPVEFVVTSGAGGGTDTFARTIQSIIIKNKLMNVPIVVVNKGGGAGSEGFVYGSSEQTNPHRVTFGTNNEYLLPLVAKMGYSADKFVPVAAMALDEFLIWVNAKSPIQDAKSFIDAAKQGDGLRMGGSQSKDTDQTLVSIISETTGGKFTYIPFKSGGEAAVQLAGGHIDSNVNNPNENIGQWKANMVRPLCVFSSKRMAAGPKVTKTMSWAEIPTCREAGVPIDAYQMPRTIWLAAGVPQEVVSFYSEVMDKVRHTPEWKAYIERTSQTETFMSGDELRKYIEQDTARARGVFEREKWLAR</sequence>
<dbReference type="CDD" id="cd07012">
    <property type="entry name" value="PBP2_Bug_TTT"/>
    <property type="match status" value="1"/>
</dbReference>
<dbReference type="PIRSF" id="PIRSF017082">
    <property type="entry name" value="YflP"/>
    <property type="match status" value="1"/>
</dbReference>
<organism evidence="3 4">
    <name type="scientific">Dentiradicibacter hellwigii</name>
    <dbReference type="NCBI Taxonomy" id="3149053"/>
    <lineage>
        <taxon>Bacteria</taxon>
        <taxon>Pseudomonadati</taxon>
        <taxon>Pseudomonadota</taxon>
        <taxon>Betaproteobacteria</taxon>
        <taxon>Rhodocyclales</taxon>
        <taxon>Rhodocyclaceae</taxon>
        <taxon>Dentiradicibacter</taxon>
    </lineage>
</organism>
<keyword evidence="2" id="KW-0732">Signal</keyword>
<feature type="signal peptide" evidence="2">
    <location>
        <begin position="1"/>
        <end position="24"/>
    </location>
</feature>
<dbReference type="Gene3D" id="3.40.190.150">
    <property type="entry name" value="Bordetella uptake gene, domain 1"/>
    <property type="match status" value="1"/>
</dbReference>
<accession>A0ABV4UGH3</accession>
<keyword evidence="4" id="KW-1185">Reference proteome</keyword>
<evidence type="ECO:0000313" key="4">
    <source>
        <dbReference type="Proteomes" id="UP001574673"/>
    </source>
</evidence>
<dbReference type="RefSeq" id="WP_418891736.1">
    <property type="nucleotide sequence ID" value="NZ_JBEUWX010000002.1"/>
</dbReference>
<evidence type="ECO:0000256" key="2">
    <source>
        <dbReference type="SAM" id="SignalP"/>
    </source>
</evidence>
<dbReference type="Pfam" id="PF03401">
    <property type="entry name" value="TctC"/>
    <property type="match status" value="1"/>
</dbReference>
<evidence type="ECO:0000313" key="3">
    <source>
        <dbReference type="EMBL" id="MFA9950697.1"/>
    </source>
</evidence>
<gene>
    <name evidence="3" type="ORF">ABCS64_10275</name>
</gene>
<evidence type="ECO:0000256" key="1">
    <source>
        <dbReference type="ARBA" id="ARBA00006987"/>
    </source>
</evidence>
<dbReference type="EMBL" id="JBEUWX010000002">
    <property type="protein sequence ID" value="MFA9950697.1"/>
    <property type="molecule type" value="Genomic_DNA"/>
</dbReference>
<dbReference type="Proteomes" id="UP001574673">
    <property type="component" value="Unassembled WGS sequence"/>
</dbReference>
<name>A0ABV4UGH3_9RHOO</name>
<dbReference type="Gene3D" id="3.40.190.10">
    <property type="entry name" value="Periplasmic binding protein-like II"/>
    <property type="match status" value="1"/>
</dbReference>
<dbReference type="PANTHER" id="PTHR42928">
    <property type="entry name" value="TRICARBOXYLATE-BINDING PROTEIN"/>
    <property type="match status" value="1"/>
</dbReference>
<protein>
    <submittedName>
        <fullName evidence="3">Tripartite tricarboxylate transporter substrate-binding protein</fullName>
    </submittedName>
</protein>
<dbReference type="InterPro" id="IPR005064">
    <property type="entry name" value="BUG"/>
</dbReference>
<dbReference type="InterPro" id="IPR042100">
    <property type="entry name" value="Bug_dom1"/>
</dbReference>
<comment type="caution">
    <text evidence="3">The sequence shown here is derived from an EMBL/GenBank/DDBJ whole genome shotgun (WGS) entry which is preliminary data.</text>
</comment>
<reference evidence="4" key="1">
    <citation type="submission" date="2024-06" db="EMBL/GenBank/DDBJ databases">
        <title>Radixoralia hellwigii gen. nov., sp nov., isolated from a root canal in the human oral cavity.</title>
        <authorList>
            <person name="Bartsch S."/>
            <person name="Wittmer A."/>
            <person name="Schulz A.-K."/>
            <person name="Neumann-Schaal M."/>
            <person name="Wolf J."/>
            <person name="Gronow S."/>
            <person name="Tennert C."/>
            <person name="Haecker G."/>
            <person name="Cieplik F."/>
            <person name="Al-Ahmad A."/>
        </authorList>
    </citation>
    <scope>NUCLEOTIDE SEQUENCE [LARGE SCALE GENOMIC DNA]</scope>
    <source>
        <strain evidence="4">Wk13</strain>
    </source>
</reference>
<comment type="similarity">
    <text evidence="1">Belongs to the UPF0065 (bug) family.</text>
</comment>